<sequence length="149" mass="15695">MHVFSSFESSVYVELAILALEQDGFGRESIAAVPMEPITRSISLSESICRAEGVSVIDMAAILGTIFAVLGASFGFELRWGPIPWGLIGLALGVCASLILFLIAGKGLKPTAAGTKAVVMLIILCEQGDSHKAIEILKQFSAISIGKLD</sequence>
<gene>
    <name evidence="2" type="ORF">PRIO_4837</name>
</gene>
<keyword evidence="1" id="KW-1133">Transmembrane helix</keyword>
<reference evidence="3" key="1">
    <citation type="submission" date="2015-03" db="EMBL/GenBank/DDBJ databases">
        <authorList>
            <person name="Wibberg D."/>
        </authorList>
    </citation>
    <scope>NUCLEOTIDE SEQUENCE [LARGE SCALE GENOMIC DNA]</scope>
</reference>
<protein>
    <submittedName>
        <fullName evidence="2">Putative membrane protein</fullName>
    </submittedName>
</protein>
<feature type="transmembrane region" description="Helical" evidence="1">
    <location>
        <begin position="56"/>
        <end position="76"/>
    </location>
</feature>
<dbReference type="EMBL" id="LN831776">
    <property type="protein sequence ID" value="CQR57239.1"/>
    <property type="molecule type" value="Genomic_DNA"/>
</dbReference>
<dbReference type="Proteomes" id="UP000033163">
    <property type="component" value="Chromosome I"/>
</dbReference>
<dbReference type="RefSeq" id="WP_020429065.1">
    <property type="nucleotide sequence ID" value="NZ_AGBD01000752.1"/>
</dbReference>
<dbReference type="KEGG" id="pri:PRIO_4837"/>
<dbReference type="HOGENOM" id="CLU_140276_0_0_9"/>
<keyword evidence="1" id="KW-0472">Membrane</keyword>
<evidence type="ECO:0000256" key="1">
    <source>
        <dbReference type="SAM" id="Phobius"/>
    </source>
</evidence>
<proteinExistence type="predicted"/>
<evidence type="ECO:0000313" key="2">
    <source>
        <dbReference type="EMBL" id="CQR57239.1"/>
    </source>
</evidence>
<dbReference type="PATRIC" id="fig|1073571.4.peg.5195"/>
<name>A0A0E4CYA6_9BACL</name>
<keyword evidence="1" id="KW-0812">Transmembrane</keyword>
<feature type="transmembrane region" description="Helical" evidence="1">
    <location>
        <begin position="82"/>
        <end position="103"/>
    </location>
</feature>
<organism evidence="2 3">
    <name type="scientific">Paenibacillus riograndensis SBR5</name>
    <dbReference type="NCBI Taxonomy" id="1073571"/>
    <lineage>
        <taxon>Bacteria</taxon>
        <taxon>Bacillati</taxon>
        <taxon>Bacillota</taxon>
        <taxon>Bacilli</taxon>
        <taxon>Bacillales</taxon>
        <taxon>Paenibacillaceae</taxon>
        <taxon>Paenibacillus</taxon>
        <taxon>Paenibacillus sonchi group</taxon>
    </lineage>
</organism>
<evidence type="ECO:0000313" key="3">
    <source>
        <dbReference type="Proteomes" id="UP000033163"/>
    </source>
</evidence>
<dbReference type="AlphaFoldDB" id="A0A0E4CYA6"/>
<accession>A0A0E4CYA6</accession>